<name>A0A919ERM8_STRFL</name>
<keyword evidence="2" id="KW-1185">Reference proteome</keyword>
<evidence type="ECO:0000313" key="1">
    <source>
        <dbReference type="EMBL" id="GHG23844.1"/>
    </source>
</evidence>
<protein>
    <recommendedName>
        <fullName evidence="3">RHS repeat-associated core domain-containing protein</fullName>
    </recommendedName>
</protein>
<comment type="caution">
    <text evidence="1">The sequence shown here is derived from an EMBL/GenBank/DDBJ whole genome shotgun (WGS) entry which is preliminary data.</text>
</comment>
<dbReference type="PANTHER" id="PTHR32305">
    <property type="match status" value="1"/>
</dbReference>
<reference evidence="1" key="2">
    <citation type="submission" date="2020-09" db="EMBL/GenBank/DDBJ databases">
        <authorList>
            <person name="Sun Q."/>
            <person name="Ohkuma M."/>
        </authorList>
    </citation>
    <scope>NUCLEOTIDE SEQUENCE</scope>
    <source>
        <strain evidence="1">JCM 4122</strain>
    </source>
</reference>
<dbReference type="AlphaFoldDB" id="A0A919ERM8"/>
<sequence>MTTGGKSYYYLTDALGSLVALAYETGTKANSYSYSLPTASQRAGASGQVPQPDQFAGGHHDVSGLYHFAARYYAPNIGRFTQPDPSGQEKNTYPYAEGNPVNRIDPYGSLSLNGVMDTVDKTGDAIAVGEFVGQLVTGDYKAAAGTALSFAADKTFTAGCTGLTGGAGAIPCAVGGIAVGEATESAHEDATS</sequence>
<organism evidence="1 2">
    <name type="scientific">Streptomyces filamentosus</name>
    <name type="common">Streptomyces roseosporus</name>
    <dbReference type="NCBI Taxonomy" id="67294"/>
    <lineage>
        <taxon>Bacteria</taxon>
        <taxon>Bacillati</taxon>
        <taxon>Actinomycetota</taxon>
        <taxon>Actinomycetes</taxon>
        <taxon>Kitasatosporales</taxon>
        <taxon>Streptomycetaceae</taxon>
        <taxon>Streptomyces</taxon>
    </lineage>
</organism>
<dbReference type="EMBL" id="BNBE01000004">
    <property type="protein sequence ID" value="GHG23844.1"/>
    <property type="molecule type" value="Genomic_DNA"/>
</dbReference>
<dbReference type="InterPro" id="IPR022385">
    <property type="entry name" value="Rhs_assc_core"/>
</dbReference>
<gene>
    <name evidence="1" type="ORF">GCM10017667_69160</name>
</gene>
<evidence type="ECO:0008006" key="3">
    <source>
        <dbReference type="Google" id="ProtNLM"/>
    </source>
</evidence>
<dbReference type="Proteomes" id="UP000632849">
    <property type="component" value="Unassembled WGS sequence"/>
</dbReference>
<accession>A0A919ERM8</accession>
<dbReference type="InterPro" id="IPR050708">
    <property type="entry name" value="T6SS_VgrG/RHS"/>
</dbReference>
<dbReference type="Gene3D" id="2.180.10.10">
    <property type="entry name" value="RHS repeat-associated core"/>
    <property type="match status" value="1"/>
</dbReference>
<dbReference type="NCBIfam" id="TIGR03696">
    <property type="entry name" value="Rhs_assc_core"/>
    <property type="match status" value="1"/>
</dbReference>
<dbReference type="RefSeq" id="WP_229915795.1">
    <property type="nucleotide sequence ID" value="NZ_BNBE01000004.1"/>
</dbReference>
<evidence type="ECO:0000313" key="2">
    <source>
        <dbReference type="Proteomes" id="UP000632849"/>
    </source>
</evidence>
<proteinExistence type="predicted"/>
<dbReference type="PANTHER" id="PTHR32305:SF15">
    <property type="entry name" value="PROTEIN RHSA-RELATED"/>
    <property type="match status" value="1"/>
</dbReference>
<reference evidence="1" key="1">
    <citation type="journal article" date="2014" name="Int. J. Syst. Evol. Microbiol.">
        <title>Complete genome sequence of Corynebacterium casei LMG S-19264T (=DSM 44701T), isolated from a smear-ripened cheese.</title>
        <authorList>
            <consortium name="US DOE Joint Genome Institute (JGI-PGF)"/>
            <person name="Walter F."/>
            <person name="Albersmeier A."/>
            <person name="Kalinowski J."/>
            <person name="Ruckert C."/>
        </authorList>
    </citation>
    <scope>NUCLEOTIDE SEQUENCE</scope>
    <source>
        <strain evidence="1">JCM 4122</strain>
    </source>
</reference>